<dbReference type="Proteomes" id="UP000325440">
    <property type="component" value="Unassembled WGS sequence"/>
</dbReference>
<evidence type="ECO:0000256" key="1">
    <source>
        <dbReference type="SAM" id="MobiDB-lite"/>
    </source>
</evidence>
<dbReference type="OrthoDB" id="6619008at2759"/>
<dbReference type="EMBL" id="CABPRJ010001431">
    <property type="protein sequence ID" value="VVC36187.1"/>
    <property type="molecule type" value="Genomic_DNA"/>
</dbReference>
<keyword evidence="3" id="KW-1185">Reference proteome</keyword>
<feature type="compositionally biased region" description="Basic and acidic residues" evidence="1">
    <location>
        <begin position="11"/>
        <end position="23"/>
    </location>
</feature>
<protein>
    <submittedName>
        <fullName evidence="2">Uncharacterized protein</fullName>
    </submittedName>
</protein>
<reference evidence="2 3" key="1">
    <citation type="submission" date="2019-08" db="EMBL/GenBank/DDBJ databases">
        <authorList>
            <person name="Alioto T."/>
            <person name="Alioto T."/>
            <person name="Gomez Garrido J."/>
        </authorList>
    </citation>
    <scope>NUCLEOTIDE SEQUENCE [LARGE SCALE GENOMIC DNA]</scope>
</reference>
<evidence type="ECO:0000313" key="2">
    <source>
        <dbReference type="EMBL" id="VVC36187.1"/>
    </source>
</evidence>
<organism evidence="2 3">
    <name type="scientific">Cinara cedri</name>
    <dbReference type="NCBI Taxonomy" id="506608"/>
    <lineage>
        <taxon>Eukaryota</taxon>
        <taxon>Metazoa</taxon>
        <taxon>Ecdysozoa</taxon>
        <taxon>Arthropoda</taxon>
        <taxon>Hexapoda</taxon>
        <taxon>Insecta</taxon>
        <taxon>Pterygota</taxon>
        <taxon>Neoptera</taxon>
        <taxon>Paraneoptera</taxon>
        <taxon>Hemiptera</taxon>
        <taxon>Sternorrhyncha</taxon>
        <taxon>Aphidomorpha</taxon>
        <taxon>Aphidoidea</taxon>
        <taxon>Aphididae</taxon>
        <taxon>Lachninae</taxon>
        <taxon>Cinara</taxon>
    </lineage>
</organism>
<dbReference type="AlphaFoldDB" id="A0A5E4N0S7"/>
<gene>
    <name evidence="2" type="ORF">CINCED_3A022358</name>
</gene>
<evidence type="ECO:0000313" key="3">
    <source>
        <dbReference type="Proteomes" id="UP000325440"/>
    </source>
</evidence>
<sequence>MTKPNTDTENILEKNTENEKPNEKSSTLHNHPIFVEYCNAHLLYPIAELEKWKKKLQIMRSRTDNQFKTNIIPLKRLTDDEPLHEVFRNIMDKELDIFPVDDERVTNKTPAAAEENQKSAKNQTENEVKSVPATNYNVSTVNYEIWKTSVPVQNKKPNQSNASTISENANCLIAEKKSVQQVINNATLTNNALKPSKKKIKIRKDTAVVHVDKKK</sequence>
<accession>A0A5E4N0S7</accession>
<feature type="region of interest" description="Disordered" evidence="1">
    <location>
        <begin position="1"/>
        <end position="26"/>
    </location>
</feature>
<name>A0A5E4N0S7_9HEMI</name>
<proteinExistence type="predicted"/>
<feature type="region of interest" description="Disordered" evidence="1">
    <location>
        <begin position="109"/>
        <end position="128"/>
    </location>
</feature>